<dbReference type="RefSeq" id="WP_142048444.1">
    <property type="nucleotide sequence ID" value="NZ_VFPA01000001.1"/>
</dbReference>
<gene>
    <name evidence="2" type="ORF">FB558_0953</name>
</gene>
<dbReference type="PRINTS" id="PR00420">
    <property type="entry name" value="RNGMNOXGNASE"/>
</dbReference>
<dbReference type="Gene3D" id="3.50.50.60">
    <property type="entry name" value="FAD/NAD(P)-binding domain"/>
    <property type="match status" value="1"/>
</dbReference>
<dbReference type="PANTHER" id="PTHR46865:SF2">
    <property type="entry name" value="MONOOXYGENASE"/>
    <property type="match status" value="1"/>
</dbReference>
<dbReference type="PANTHER" id="PTHR46865">
    <property type="entry name" value="OXIDOREDUCTASE-RELATED"/>
    <property type="match status" value="1"/>
</dbReference>
<dbReference type="Proteomes" id="UP000315677">
    <property type="component" value="Unassembled WGS sequence"/>
</dbReference>
<reference evidence="2 3" key="1">
    <citation type="submission" date="2019-06" db="EMBL/GenBank/DDBJ databases">
        <title>Sequencing the genomes of 1000 actinobacteria strains.</title>
        <authorList>
            <person name="Klenk H.-P."/>
        </authorList>
    </citation>
    <scope>NUCLEOTIDE SEQUENCE [LARGE SCALE GENOMIC DNA]</scope>
    <source>
        <strain evidence="2 3">DSM 45301</strain>
    </source>
</reference>
<dbReference type="Gene3D" id="3.30.9.10">
    <property type="entry name" value="D-Amino Acid Oxidase, subunit A, domain 2"/>
    <property type="match status" value="1"/>
</dbReference>
<dbReference type="AlphaFoldDB" id="A0A543DXY3"/>
<dbReference type="InterPro" id="IPR051704">
    <property type="entry name" value="FAD_aromatic-hydroxylase"/>
</dbReference>
<proteinExistence type="predicted"/>
<organism evidence="2 3">
    <name type="scientific">Pseudonocardia kunmingensis</name>
    <dbReference type="NCBI Taxonomy" id="630975"/>
    <lineage>
        <taxon>Bacteria</taxon>
        <taxon>Bacillati</taxon>
        <taxon>Actinomycetota</taxon>
        <taxon>Actinomycetes</taxon>
        <taxon>Pseudonocardiales</taxon>
        <taxon>Pseudonocardiaceae</taxon>
        <taxon>Pseudonocardia</taxon>
    </lineage>
</organism>
<dbReference type="Pfam" id="PF01494">
    <property type="entry name" value="FAD_binding_3"/>
    <property type="match status" value="1"/>
</dbReference>
<dbReference type="InterPro" id="IPR036188">
    <property type="entry name" value="FAD/NAD-bd_sf"/>
</dbReference>
<keyword evidence="3" id="KW-1185">Reference proteome</keyword>
<evidence type="ECO:0000259" key="1">
    <source>
        <dbReference type="Pfam" id="PF01494"/>
    </source>
</evidence>
<accession>A0A543DXY3</accession>
<dbReference type="EMBL" id="VFPA01000001">
    <property type="protein sequence ID" value="TQM14193.1"/>
    <property type="molecule type" value="Genomic_DNA"/>
</dbReference>
<name>A0A543DXY3_9PSEU</name>
<dbReference type="SUPFAM" id="SSF51905">
    <property type="entry name" value="FAD/NAD(P)-binding domain"/>
    <property type="match status" value="1"/>
</dbReference>
<evidence type="ECO:0000313" key="2">
    <source>
        <dbReference type="EMBL" id="TQM14193.1"/>
    </source>
</evidence>
<comment type="caution">
    <text evidence="2">The sequence shown here is derived from an EMBL/GenBank/DDBJ whole genome shotgun (WGS) entry which is preliminary data.</text>
</comment>
<evidence type="ECO:0000313" key="3">
    <source>
        <dbReference type="Proteomes" id="UP000315677"/>
    </source>
</evidence>
<sequence>MPRTVLISGASIAGPALAFWLHHHGFRPVVVERAATVRGGGYPIDVRGSAIEVVERMGLLPALRDAHVDTQRTTFVDARGRVIARITPEMFTGSPEGRDVELSRGELARLLYERTRDDVEYVFEDSITALDQRSDGVHVTFRHGPPRTVDLVVGADGLHSAVRRLALGAETAFRHDLGFAFAGFSLDRTGFAEGVEREVLVHNTPGRMAGYYAVRGQPGLVGVLAFATPPGFTVEPGDTDGQRDVVAAAFADGRWEVPRLVAAMRTAEDFFFDTVSQIRMPRWSTGRVALVGDAAYAPALLSGQGTSLALVGAYVLAGELARAGGDPAVAFGSYEQALRPFVDRNQDLARSGGATLIPATRTALWLRDRFLAALPHLGPLKRLLSGRIDGAAQSFTLPDHTRPTVG</sequence>
<dbReference type="GO" id="GO:0071949">
    <property type="term" value="F:FAD binding"/>
    <property type="evidence" value="ECO:0007669"/>
    <property type="project" value="InterPro"/>
</dbReference>
<dbReference type="OrthoDB" id="4293235at2"/>
<feature type="domain" description="FAD-binding" evidence="1">
    <location>
        <begin position="4"/>
        <end position="323"/>
    </location>
</feature>
<dbReference type="InterPro" id="IPR002938">
    <property type="entry name" value="FAD-bd"/>
</dbReference>
<protein>
    <submittedName>
        <fullName evidence="2">2-polyprenyl-6-methoxyphenol hydroxylase-like FAD-dependent oxidoreductase</fullName>
    </submittedName>
</protein>